<evidence type="ECO:0000256" key="1">
    <source>
        <dbReference type="ARBA" id="ARBA00004508"/>
    </source>
</evidence>
<evidence type="ECO:0000259" key="11">
    <source>
        <dbReference type="PROSITE" id="PS50850"/>
    </source>
</evidence>
<dbReference type="InterPro" id="IPR011701">
    <property type="entry name" value="MFS"/>
</dbReference>
<evidence type="ECO:0000256" key="8">
    <source>
        <dbReference type="ARBA" id="ARBA00024362"/>
    </source>
</evidence>
<gene>
    <name evidence="12" type="ORF">GOP47_0004674</name>
</gene>
<dbReference type="FunFam" id="1.20.1250.20:FF:000272">
    <property type="entry name" value="Probable anion transporter 6, chloroplastic"/>
    <property type="match status" value="1"/>
</dbReference>
<comment type="caution">
    <text evidence="12">The sequence shown here is derived from an EMBL/GenBank/DDBJ whole genome shotgun (WGS) entry which is preliminary data.</text>
</comment>
<keyword evidence="13" id="KW-1185">Reference proteome</keyword>
<dbReference type="InterPro" id="IPR050382">
    <property type="entry name" value="MFS_Na/Anion_cotransporter"/>
</dbReference>
<feature type="transmembrane region" description="Helical" evidence="10">
    <location>
        <begin position="346"/>
        <end position="364"/>
    </location>
</feature>
<feature type="non-terminal residue" evidence="12">
    <location>
        <position position="617"/>
    </location>
</feature>
<feature type="region of interest" description="Disordered" evidence="9">
    <location>
        <begin position="115"/>
        <end position="146"/>
    </location>
</feature>
<dbReference type="AlphaFoldDB" id="A0A9D4ZPW8"/>
<dbReference type="SUPFAM" id="SSF103473">
    <property type="entry name" value="MFS general substrate transporter"/>
    <property type="match status" value="1"/>
</dbReference>
<dbReference type="FunFam" id="1.20.1250.20:FF:000213">
    <property type="entry name" value="Probable anion transporter 6, chloroplastic"/>
    <property type="match status" value="1"/>
</dbReference>
<comment type="subcellular location">
    <subcellularLocation>
        <location evidence="1">Plastid</location>
        <location evidence="1">Chloroplast membrane</location>
        <topology evidence="1">Multi-pass membrane protein</topology>
    </subcellularLocation>
</comment>
<evidence type="ECO:0000256" key="9">
    <source>
        <dbReference type="SAM" id="MobiDB-lite"/>
    </source>
</evidence>
<dbReference type="InterPro" id="IPR044777">
    <property type="entry name" value="SLC17A9-like"/>
</dbReference>
<keyword evidence="5" id="KW-0809">Transit peptide</keyword>
<keyword evidence="4 10" id="KW-0812">Transmembrane</keyword>
<feature type="transmembrane region" description="Helical" evidence="10">
    <location>
        <begin position="455"/>
        <end position="477"/>
    </location>
</feature>
<feature type="transmembrane region" description="Helical" evidence="10">
    <location>
        <begin position="521"/>
        <end position="543"/>
    </location>
</feature>
<accession>A0A9D4ZPW8</accession>
<dbReference type="CDD" id="cd17380">
    <property type="entry name" value="MFS_SLC17A9_like"/>
    <property type="match status" value="1"/>
</dbReference>
<sequence>DIVTNGSLSLCRTGRMYHPLRQTSRESYGELRYLASLTRRQIYILGTSCKHRASDSSRLRPPIFLSVRSSTKDDRSITERLHEELTEVSFPSNRPAEGTWVSTSTVNENISAGFHASDTLRDSETQSKEAVSPAGKPNGAPSVHTHRDELPSALNARNREDGGWPSGAANDVEDGVVPGLWIKLPYRYKLILSTSLAFVICNMDKVNLSVAIIPMSNQLHWTASTAGLVQSSFFWGYTLSQIPGGWLARWFTGEAVLAAGVFVWSVATAAVPLAASFIPSLIFSRLIVGLGEGVSPSAVTDLIARNVPATERSRAVAFVFNGLNVGSVIGLVIAPPIIEHFGWESVFYMFGVLGIFWCIGFKLSSEWSTTWEAWDRGKLENLKSNYSEMELHGNFRKHPHGGAPLTNHEKIPWRAFFRSSSVWAMIYTHFCGNWGHYCILAWLPTYFSEELNLSLTNAALVSVVPPLGGIFVSSFAAPMADHLISKGVDTTFVRKLCQTIAFLSPTAGMTLCSLDPGLSPWVTASIITSSLAFSSFSLGGLYCTHQDISPKYASILLGITNTAGAIPGVLGVYLTGVLLDHTHSWTMALFAPCIIFWVTGAIVWNIFASSEPQSFEE</sequence>
<evidence type="ECO:0000256" key="2">
    <source>
        <dbReference type="ARBA" id="ARBA00022528"/>
    </source>
</evidence>
<dbReference type="Gene3D" id="1.20.1250.20">
    <property type="entry name" value="MFS general substrate transporter like domains"/>
    <property type="match status" value="2"/>
</dbReference>
<protein>
    <recommendedName>
        <fullName evidence="11">Major facilitator superfamily (MFS) profile domain-containing protein</fullName>
    </recommendedName>
</protein>
<evidence type="ECO:0000313" key="13">
    <source>
        <dbReference type="Proteomes" id="UP000886520"/>
    </source>
</evidence>
<feature type="transmembrane region" description="Helical" evidence="10">
    <location>
        <begin position="315"/>
        <end position="334"/>
    </location>
</feature>
<dbReference type="GO" id="GO:0005315">
    <property type="term" value="F:phosphate transmembrane transporter activity"/>
    <property type="evidence" value="ECO:0007669"/>
    <property type="project" value="UniProtKB-ARBA"/>
</dbReference>
<evidence type="ECO:0000256" key="4">
    <source>
        <dbReference type="ARBA" id="ARBA00022692"/>
    </source>
</evidence>
<keyword evidence="3" id="KW-0934">Plastid</keyword>
<feature type="transmembrane region" description="Helical" evidence="10">
    <location>
        <begin position="251"/>
        <end position="278"/>
    </location>
</feature>
<evidence type="ECO:0000256" key="7">
    <source>
        <dbReference type="ARBA" id="ARBA00023136"/>
    </source>
</evidence>
<dbReference type="Proteomes" id="UP000886520">
    <property type="component" value="Chromosome 4"/>
</dbReference>
<feature type="compositionally biased region" description="Basic and acidic residues" evidence="9">
    <location>
        <begin position="118"/>
        <end position="127"/>
    </location>
</feature>
<evidence type="ECO:0000256" key="5">
    <source>
        <dbReference type="ARBA" id="ARBA00022946"/>
    </source>
</evidence>
<dbReference type="EMBL" id="JABFUD020000004">
    <property type="protein sequence ID" value="KAI5081491.1"/>
    <property type="molecule type" value="Genomic_DNA"/>
</dbReference>
<evidence type="ECO:0000256" key="10">
    <source>
        <dbReference type="SAM" id="Phobius"/>
    </source>
</evidence>
<comment type="similarity">
    <text evidence="8">Belongs to the major facilitator superfamily. Sodium/anion cotransporter (TC 2.A.1.14) family.</text>
</comment>
<organism evidence="12 13">
    <name type="scientific">Adiantum capillus-veneris</name>
    <name type="common">Maidenhair fern</name>
    <dbReference type="NCBI Taxonomy" id="13818"/>
    <lineage>
        <taxon>Eukaryota</taxon>
        <taxon>Viridiplantae</taxon>
        <taxon>Streptophyta</taxon>
        <taxon>Embryophyta</taxon>
        <taxon>Tracheophyta</taxon>
        <taxon>Polypodiopsida</taxon>
        <taxon>Polypodiidae</taxon>
        <taxon>Polypodiales</taxon>
        <taxon>Pteridineae</taxon>
        <taxon>Pteridaceae</taxon>
        <taxon>Vittarioideae</taxon>
        <taxon>Adiantum</taxon>
    </lineage>
</organism>
<dbReference type="PANTHER" id="PTHR11662:SF243">
    <property type="entry name" value="ANION TRANSPORTER 6, CHLOROPLASTIC-RELATED"/>
    <property type="match status" value="1"/>
</dbReference>
<reference evidence="12" key="1">
    <citation type="submission" date="2021-01" db="EMBL/GenBank/DDBJ databases">
        <title>Adiantum capillus-veneris genome.</title>
        <authorList>
            <person name="Fang Y."/>
            <person name="Liao Q."/>
        </authorList>
    </citation>
    <scope>NUCLEOTIDE SEQUENCE</scope>
    <source>
        <strain evidence="12">H3</strain>
        <tissue evidence="12">Leaf</tissue>
    </source>
</reference>
<dbReference type="PANTHER" id="PTHR11662">
    <property type="entry name" value="SOLUTE CARRIER FAMILY 17"/>
    <property type="match status" value="1"/>
</dbReference>
<keyword evidence="6 10" id="KW-1133">Transmembrane helix</keyword>
<name>A0A9D4ZPW8_ADICA</name>
<dbReference type="InterPro" id="IPR036259">
    <property type="entry name" value="MFS_trans_sf"/>
</dbReference>
<dbReference type="Pfam" id="PF07690">
    <property type="entry name" value="MFS_1"/>
    <property type="match status" value="1"/>
</dbReference>
<keyword evidence="2" id="KW-0150">Chloroplast</keyword>
<evidence type="ECO:0000313" key="12">
    <source>
        <dbReference type="EMBL" id="KAI5081491.1"/>
    </source>
</evidence>
<feature type="transmembrane region" description="Helical" evidence="10">
    <location>
        <begin position="422"/>
        <end position="443"/>
    </location>
</feature>
<evidence type="ECO:0000256" key="3">
    <source>
        <dbReference type="ARBA" id="ARBA00022640"/>
    </source>
</evidence>
<keyword evidence="7 10" id="KW-0472">Membrane</keyword>
<proteinExistence type="inferred from homology"/>
<feature type="transmembrane region" description="Helical" evidence="10">
    <location>
        <begin position="585"/>
        <end position="607"/>
    </location>
</feature>
<evidence type="ECO:0000256" key="6">
    <source>
        <dbReference type="ARBA" id="ARBA00022989"/>
    </source>
</evidence>
<feature type="domain" description="Major facilitator superfamily (MFS) profile" evidence="11">
    <location>
        <begin position="190"/>
        <end position="612"/>
    </location>
</feature>
<dbReference type="InterPro" id="IPR020846">
    <property type="entry name" value="MFS_dom"/>
</dbReference>
<dbReference type="PROSITE" id="PS50850">
    <property type="entry name" value="MFS"/>
    <property type="match status" value="1"/>
</dbReference>
<dbReference type="OrthoDB" id="2250022at2759"/>
<dbReference type="GO" id="GO:0031969">
    <property type="term" value="C:chloroplast membrane"/>
    <property type="evidence" value="ECO:0007669"/>
    <property type="project" value="UniProtKB-SubCell"/>
</dbReference>
<feature type="transmembrane region" description="Helical" evidence="10">
    <location>
        <begin position="555"/>
        <end position="579"/>
    </location>
</feature>